<comment type="caution">
    <text evidence="2">The sequence shown here is derived from an EMBL/GenBank/DDBJ whole genome shotgun (WGS) entry which is preliminary data.</text>
</comment>
<keyword evidence="3" id="KW-1185">Reference proteome</keyword>
<organism evidence="2 3">
    <name type="scientific">Mesohalobacter halotolerans</name>
    <dbReference type="NCBI Taxonomy" id="1883405"/>
    <lineage>
        <taxon>Bacteria</taxon>
        <taxon>Pseudomonadati</taxon>
        <taxon>Bacteroidota</taxon>
        <taxon>Flavobacteriia</taxon>
        <taxon>Flavobacteriales</taxon>
        <taxon>Flavobacteriaceae</taxon>
        <taxon>Mesohalobacter</taxon>
    </lineage>
</organism>
<dbReference type="Proteomes" id="UP000306552">
    <property type="component" value="Unassembled WGS sequence"/>
</dbReference>
<protein>
    <submittedName>
        <fullName evidence="2">DUF3179 domain-containing protein</fullName>
    </submittedName>
</protein>
<accession>A0A4V6ALB6</accession>
<dbReference type="EMBL" id="SWMU01000003">
    <property type="protein sequence ID" value="TKS55975.1"/>
    <property type="molecule type" value="Genomic_DNA"/>
</dbReference>
<proteinExistence type="predicted"/>
<gene>
    <name evidence="2" type="ORF">FCN74_08060</name>
</gene>
<keyword evidence="1" id="KW-0732">Signal</keyword>
<evidence type="ECO:0000313" key="2">
    <source>
        <dbReference type="EMBL" id="TKS55975.1"/>
    </source>
</evidence>
<reference evidence="2 3" key="1">
    <citation type="submission" date="2019-04" db="EMBL/GenBank/DDBJ databases">
        <title>Psychroflexus halotolerans sp. nov., isolated from a marine solar saltern.</title>
        <authorList>
            <person name="Feng X."/>
        </authorList>
    </citation>
    <scope>NUCLEOTIDE SEQUENCE [LARGE SCALE GENOMIC DNA]</scope>
    <source>
        <strain evidence="2 3">WDS2C27</strain>
    </source>
</reference>
<dbReference type="RefSeq" id="WP_138932090.1">
    <property type="nucleotide sequence ID" value="NZ_SWMU01000003.1"/>
</dbReference>
<feature type="chain" id="PRO_5020879852" evidence="1">
    <location>
        <begin position="19"/>
        <end position="250"/>
    </location>
</feature>
<feature type="signal peptide" evidence="1">
    <location>
        <begin position="1"/>
        <end position="18"/>
    </location>
</feature>
<evidence type="ECO:0000313" key="3">
    <source>
        <dbReference type="Proteomes" id="UP000306552"/>
    </source>
</evidence>
<dbReference type="AlphaFoldDB" id="A0A4V6ALB6"/>
<dbReference type="InterPro" id="IPR021516">
    <property type="entry name" value="DUF3179"/>
</dbReference>
<dbReference type="Pfam" id="PF11376">
    <property type="entry name" value="DUF3179"/>
    <property type="match status" value="1"/>
</dbReference>
<dbReference type="OrthoDB" id="9806357at2"/>
<name>A0A4V6ALB6_9FLAO</name>
<evidence type="ECO:0000256" key="1">
    <source>
        <dbReference type="SAM" id="SignalP"/>
    </source>
</evidence>
<sequence>MKTIGSILILLLSTSLIAQNRQRPVSVELGKFFNEDGKRLLYGGQKENQHFNVSNLSLEEDQFHYGLGREAFPALLKPKFTSIQKADKHWDDSDRFLVAKSGDEVKAYSIQDLTRHEIVNDKLNGKPIMAAYCVLADLGAIYKRDYGDKVFTFGLSGYTYYDPDIWDGKDGFVFWDRETESLWWPLIGKAVSGKMKGAKLHIYDKTNWEDTTWKQIKLKYPSAKILISGQDFERPSSWPQYQDVSDVKDL</sequence>